<dbReference type="RefSeq" id="WP_199018931.1">
    <property type="nucleotide sequence ID" value="NZ_JAELUP010000025.1"/>
</dbReference>
<evidence type="ECO:0000313" key="1">
    <source>
        <dbReference type="EMBL" id="MBJ6361381.1"/>
    </source>
</evidence>
<dbReference type="SUPFAM" id="SSF55136">
    <property type="entry name" value="Probable bacterial effector-binding domain"/>
    <property type="match status" value="1"/>
</dbReference>
<organism evidence="1 2">
    <name type="scientific">Paenibacillus roseus</name>
    <dbReference type="NCBI Taxonomy" id="2798579"/>
    <lineage>
        <taxon>Bacteria</taxon>
        <taxon>Bacillati</taxon>
        <taxon>Bacillota</taxon>
        <taxon>Bacilli</taxon>
        <taxon>Bacillales</taxon>
        <taxon>Paenibacillaceae</taxon>
        <taxon>Paenibacillus</taxon>
    </lineage>
</organism>
<dbReference type="InterPro" id="IPR011256">
    <property type="entry name" value="Reg_factor_effector_dom_sf"/>
</dbReference>
<reference evidence="1" key="1">
    <citation type="submission" date="2020-12" db="EMBL/GenBank/DDBJ databases">
        <authorList>
            <person name="Huq M.A."/>
        </authorList>
    </citation>
    <scope>NUCLEOTIDE SEQUENCE</scope>
    <source>
        <strain evidence="1">MAHUQ-46</strain>
    </source>
</reference>
<comment type="caution">
    <text evidence="1">The sequence shown here is derived from an EMBL/GenBank/DDBJ whole genome shotgun (WGS) entry which is preliminary data.</text>
</comment>
<dbReference type="Proteomes" id="UP000640274">
    <property type="component" value="Unassembled WGS sequence"/>
</dbReference>
<dbReference type="EMBL" id="JAELUP010000025">
    <property type="protein sequence ID" value="MBJ6361381.1"/>
    <property type="molecule type" value="Genomic_DNA"/>
</dbReference>
<gene>
    <name evidence="1" type="ORF">JFN88_08690</name>
</gene>
<evidence type="ECO:0000313" key="2">
    <source>
        <dbReference type="Proteomes" id="UP000640274"/>
    </source>
</evidence>
<keyword evidence="2" id="KW-1185">Reference proteome</keyword>
<accession>A0A934IY35</accession>
<sequence>MGREPVRGVIFSEWFPNSGYEHSGGAELECYDERCWRNRERVAGDGHLHSDQAQAVEDQP</sequence>
<dbReference type="Gene3D" id="3.20.80.10">
    <property type="entry name" value="Regulatory factor, effector binding domain"/>
    <property type="match status" value="1"/>
</dbReference>
<protein>
    <submittedName>
        <fullName evidence="1">Uncharacterized protein</fullName>
    </submittedName>
</protein>
<name>A0A934IY35_9BACL</name>
<proteinExistence type="predicted"/>
<dbReference type="AlphaFoldDB" id="A0A934IY35"/>